<dbReference type="AlphaFoldDB" id="N6YXC5"/>
<dbReference type="EMBL" id="AMXF01000003">
    <property type="protein sequence ID" value="ENO98896.1"/>
    <property type="molecule type" value="Genomic_DNA"/>
</dbReference>
<sequence>MWDVIEHLVTPLAIIDEAKKRLRTGGWLVLETGNYKSADRVQDGARHWMYQLDHRWYFSPESMEKILLDRGFSEVVHADRVLRPGWGGEAHFRGPSRMHFVRELLAHPTRAFTAFSTFSAMKQASGWPRAGVGIFTLAARI</sequence>
<name>N6YXC5_9RHOO</name>
<evidence type="ECO:0000313" key="1">
    <source>
        <dbReference type="EMBL" id="ENO98896.1"/>
    </source>
</evidence>
<dbReference type="GO" id="GO:0008168">
    <property type="term" value="F:methyltransferase activity"/>
    <property type="evidence" value="ECO:0007669"/>
    <property type="project" value="UniProtKB-KW"/>
</dbReference>
<evidence type="ECO:0000313" key="2">
    <source>
        <dbReference type="Proteomes" id="UP000013047"/>
    </source>
</evidence>
<keyword evidence="1" id="KW-0808">Transferase</keyword>
<dbReference type="Proteomes" id="UP000013047">
    <property type="component" value="Unassembled WGS sequence"/>
</dbReference>
<dbReference type="InterPro" id="IPR029063">
    <property type="entry name" value="SAM-dependent_MTases_sf"/>
</dbReference>
<dbReference type="Gene3D" id="3.40.50.150">
    <property type="entry name" value="Vaccinia Virus protein VP39"/>
    <property type="match status" value="1"/>
</dbReference>
<dbReference type="Pfam" id="PF13489">
    <property type="entry name" value="Methyltransf_23"/>
    <property type="match status" value="1"/>
</dbReference>
<accession>N6YXC5</accession>
<organism evidence="1 2">
    <name type="scientific">Thauera phenylacetica B4P</name>
    <dbReference type="NCBI Taxonomy" id="1234382"/>
    <lineage>
        <taxon>Bacteria</taxon>
        <taxon>Pseudomonadati</taxon>
        <taxon>Pseudomonadota</taxon>
        <taxon>Betaproteobacteria</taxon>
        <taxon>Rhodocyclales</taxon>
        <taxon>Zoogloeaceae</taxon>
        <taxon>Thauera</taxon>
    </lineage>
</organism>
<proteinExistence type="predicted"/>
<dbReference type="SUPFAM" id="SSF53335">
    <property type="entry name" value="S-adenosyl-L-methionine-dependent methyltransferases"/>
    <property type="match status" value="1"/>
</dbReference>
<protein>
    <submittedName>
        <fullName evidence="1">Methyltransferase family protein</fullName>
    </submittedName>
</protein>
<keyword evidence="1" id="KW-0489">Methyltransferase</keyword>
<gene>
    <name evidence="1" type="ORF">C667_01493</name>
</gene>
<reference evidence="1 2" key="1">
    <citation type="submission" date="2012-09" db="EMBL/GenBank/DDBJ databases">
        <title>Draft Genome Sequences of 6 Strains from Genus Thauera.</title>
        <authorList>
            <person name="Liu B."/>
            <person name="Shapleigh J.P."/>
            <person name="Frostegard A.H."/>
        </authorList>
    </citation>
    <scope>NUCLEOTIDE SEQUENCE [LARGE SCALE GENOMIC DNA]</scope>
    <source>
        <strain evidence="1 2">B4P</strain>
    </source>
</reference>
<dbReference type="GO" id="GO:0032259">
    <property type="term" value="P:methylation"/>
    <property type="evidence" value="ECO:0007669"/>
    <property type="project" value="UniProtKB-KW"/>
</dbReference>
<keyword evidence="2" id="KW-1185">Reference proteome</keyword>
<comment type="caution">
    <text evidence="1">The sequence shown here is derived from an EMBL/GenBank/DDBJ whole genome shotgun (WGS) entry which is preliminary data.</text>
</comment>